<dbReference type="PANTHER" id="PTHR38739:SF2">
    <property type="match status" value="1"/>
</dbReference>
<dbReference type="VEuPathDB" id="AmoebaDB:DDB_G0274089"/>
<evidence type="ECO:0000313" key="2">
    <source>
        <dbReference type="EMBL" id="EAL71034.1"/>
    </source>
</evidence>
<dbReference type="AlphaFoldDB" id="Q556F9"/>
<comment type="caution">
    <text evidence="1">The sequence shown here is derived from an EMBL/GenBank/DDBJ whole genome shotgun (WGS) entry which is preliminary data.</text>
</comment>
<gene>
    <name evidence="2" type="ORF">DDB_G0272793</name>
    <name evidence="1" type="ORF">DDB_G0274089</name>
</gene>
<dbReference type="HOGENOM" id="CLU_112676_0_0_1"/>
<reference evidence="1 3" key="1">
    <citation type="journal article" date="2002" name="Nature">
        <title>Sequence and analysis of chromosome 2 of Dictyostelium discoideum.</title>
        <authorList>
            <consortium name="Dictyostelium Genome Sequencing Consortium"/>
            <person name="Glockner G."/>
            <person name="Eichinger L."/>
            <person name="Szafranski K."/>
            <person name="Pachebat J.A."/>
            <person name="Bankier A.T."/>
            <person name="Dear P.H."/>
            <person name="Lehmann R."/>
            <person name="Baumgart C."/>
            <person name="Parra G."/>
            <person name="Abril J.F."/>
            <person name="Guigo R."/>
            <person name="Kumpf K."/>
            <person name="Tunggal B."/>
            <person name="Cox E."/>
            <person name="Quail M.A."/>
            <person name="Platzer M."/>
            <person name="Rosenthal A."/>
            <person name="Noegel A.A."/>
        </authorList>
    </citation>
    <scope>NUCLEOTIDE SEQUENCE [LARGE SCALE GENOMIC DNA]</scope>
    <source>
        <strain evidence="1 3">AX4</strain>
    </source>
</reference>
<dbReference type="Proteomes" id="UP000002195">
    <property type="component" value="Unassembled WGS sequence"/>
</dbReference>
<organism evidence="1 3">
    <name type="scientific">Dictyostelium discoideum</name>
    <name type="common">Social amoeba</name>
    <dbReference type="NCBI Taxonomy" id="44689"/>
    <lineage>
        <taxon>Eukaryota</taxon>
        <taxon>Amoebozoa</taxon>
        <taxon>Evosea</taxon>
        <taxon>Eumycetozoa</taxon>
        <taxon>Dictyostelia</taxon>
        <taxon>Dictyosteliales</taxon>
        <taxon>Dictyosteliaceae</taxon>
        <taxon>Dictyostelium</taxon>
    </lineage>
</organism>
<sequence>MTPYEKHDCSGDETSGNGYSLIVNECFAFDRQFFMVEFNHDHSNATINQYHDNKCSKIVNETDKTFEINECYQAPNYVWNSGAEANNFVKISISTNPNYIPQYGHRQTTFPGDINCQSNPWFYWYATNETKLNYDEEVIIFFCIDNQPYKTLCNPCCETDYSSLSCVSSGDVKDPFGTVEETC</sequence>
<dbReference type="Pfam" id="PF11912">
    <property type="entry name" value="CfaA_B_C"/>
    <property type="match status" value="1"/>
</dbReference>
<evidence type="ECO:0000313" key="3">
    <source>
        <dbReference type="Proteomes" id="UP000002195"/>
    </source>
</evidence>
<dbReference type="PANTHER" id="PTHR38739">
    <property type="match status" value="1"/>
</dbReference>
<protein>
    <submittedName>
        <fullName evidence="1">Uncharacterized protein</fullName>
    </submittedName>
</protein>
<dbReference type="GeneID" id="8618687"/>
<reference evidence="1 3" key="2">
    <citation type="journal article" date="2005" name="Nature">
        <title>The genome of the social amoeba Dictyostelium discoideum.</title>
        <authorList>
            <consortium name="The Dictyostelium discoideum Sequencing Consortium"/>
            <person name="Eichinger L."/>
            <person name="Pachebat J.A."/>
            <person name="Glockner G."/>
            <person name="Rajandream M.A."/>
            <person name="Sucgang R."/>
            <person name="Berriman M."/>
            <person name="Song J."/>
            <person name="Olsen R."/>
            <person name="Szafranski K."/>
            <person name="Xu Q."/>
            <person name="Tunggal B."/>
            <person name="Kummerfeld S."/>
            <person name="Madera M."/>
            <person name="Konfortov B.A."/>
            <person name="Rivero F."/>
            <person name="Bankier A.T."/>
            <person name="Lehmann R."/>
            <person name="Hamlin N."/>
            <person name="Davies R."/>
            <person name="Gaudet P."/>
            <person name="Fey P."/>
            <person name="Pilcher K."/>
            <person name="Chen G."/>
            <person name="Saunders D."/>
            <person name="Sodergren E."/>
            <person name="Davis P."/>
            <person name="Kerhornou A."/>
            <person name="Nie X."/>
            <person name="Hall N."/>
            <person name="Anjard C."/>
            <person name="Hemphill L."/>
            <person name="Bason N."/>
            <person name="Farbrother P."/>
            <person name="Desany B."/>
            <person name="Just E."/>
            <person name="Morio T."/>
            <person name="Rost R."/>
            <person name="Churcher C."/>
            <person name="Cooper J."/>
            <person name="Haydock S."/>
            <person name="van Driessche N."/>
            <person name="Cronin A."/>
            <person name="Goodhead I."/>
            <person name="Muzny D."/>
            <person name="Mourier T."/>
            <person name="Pain A."/>
            <person name="Lu M."/>
            <person name="Harper D."/>
            <person name="Lindsay R."/>
            <person name="Hauser H."/>
            <person name="James K."/>
            <person name="Quiles M."/>
            <person name="Madan Babu M."/>
            <person name="Saito T."/>
            <person name="Buchrieser C."/>
            <person name="Wardroper A."/>
            <person name="Felder M."/>
            <person name="Thangavelu M."/>
            <person name="Johnson D."/>
            <person name="Knights A."/>
            <person name="Loulseged H."/>
            <person name="Mungall K."/>
            <person name="Oliver K."/>
            <person name="Price C."/>
            <person name="Quail M.A."/>
            <person name="Urushihara H."/>
            <person name="Hernandez J."/>
            <person name="Rabbinowitsch E."/>
            <person name="Steffen D."/>
            <person name="Sanders M."/>
            <person name="Ma J."/>
            <person name="Kohara Y."/>
            <person name="Sharp S."/>
            <person name="Simmonds M."/>
            <person name="Spiegler S."/>
            <person name="Tivey A."/>
            <person name="Sugano S."/>
            <person name="White B."/>
            <person name="Walker D."/>
            <person name="Woodward J."/>
            <person name="Winckler T."/>
            <person name="Tanaka Y."/>
            <person name="Shaulsky G."/>
            <person name="Schleicher M."/>
            <person name="Weinstock G."/>
            <person name="Rosenthal A."/>
            <person name="Cox E.C."/>
            <person name="Chisholm R.L."/>
            <person name="Gibbs R."/>
            <person name="Loomis W.F."/>
            <person name="Platzer M."/>
            <person name="Kay R.R."/>
            <person name="Williams J."/>
            <person name="Dear P.H."/>
            <person name="Noegel A.A."/>
            <person name="Barrell B."/>
            <person name="Kuspa A."/>
        </authorList>
    </citation>
    <scope>NUCLEOTIDE SEQUENCE [LARGE SCALE GENOMIC DNA]</scope>
    <source>
        <strain evidence="1 3">AX4</strain>
    </source>
</reference>
<dbReference type="GeneID" id="8619289"/>
<dbReference type="InterPro" id="IPR021837">
    <property type="entry name" value="CfaA/B/C"/>
</dbReference>
<dbReference type="dictyBase" id="DDB_G0274089"/>
<dbReference type="dictyBase" id="DDB_G0272793"/>
<reference evidence="1" key="3">
    <citation type="submission" date="2009-08" db="EMBL/GenBank/DDBJ databases">
        <authorList>
            <consortium name="The Dictyostelium discoideum Sequencing Consortium"/>
            <person name="Eichinger L."/>
            <person name="Pachebat J.A."/>
            <person name="Gloeckner G."/>
            <person name="Rajandream M.-A."/>
            <person name="Sucgang R."/>
            <person name="Song J."/>
            <person name="Cox E.C."/>
            <person name="Tunggal B."/>
            <person name="Szafranski K."/>
            <person name="Konfortov B.A."/>
            <person name="Farbrother P."/>
            <person name="Bankier A.T."/>
            <person name="Lehmann R."/>
            <person name="Hamlin N."/>
            <person name="Xu Q."/>
            <person name="Davies R."/>
            <person name="Gaudet P."/>
            <person name="Fey P."/>
            <person name="Pilcher K."/>
            <person name="Chen G."/>
            <person name="Saunders D."/>
            <person name="Sodergren E."/>
            <person name="Davis P."/>
            <person name="Nie X."/>
            <person name="Kerhornou A."/>
            <person name="Hemphill L."/>
            <person name="Bason N."/>
            <person name="Berriman M."/>
            <person name="Desany B."/>
            <person name="Churcher C."/>
            <person name="Cooper J."/>
            <person name="van Driessche N."/>
            <person name="Cronin A."/>
            <person name="Goodhead I."/>
            <person name="Muzny D."/>
            <person name="Hall N."/>
            <person name="Harper D."/>
            <person name="Lindsay R."/>
            <person name="Hauser H."/>
            <person name="James K."/>
            <person name="Quiles M."/>
            <person name="Buchrieser C."/>
            <person name="Wardroper A."/>
            <person name="Thangavelu M."/>
            <person name="Johnson D."/>
            <person name="Knights A."/>
            <person name="Loulseged H."/>
            <person name="Mungall K."/>
            <person name="Price C."/>
            <person name="Ma J."/>
            <person name="Quail M."/>
            <person name="Hernandez J."/>
            <person name="Rabbinowitsch E."/>
            <person name="Steffen D."/>
            <person name="Sanders M."/>
            <person name="Weinstock G."/>
            <person name="Sharp S."/>
            <person name="Just E."/>
            <person name="Shaulsky G."/>
            <person name="Simmonds M."/>
            <person name="Tivey A."/>
            <person name="White B."/>
            <person name="Walker D."/>
            <person name="Woodward J."/>
            <person name="Winckler T."/>
            <person name="Schleicher M."/>
            <person name="Rosenthal A."/>
            <person name="Rivero F."/>
            <person name="Chisholm R.L."/>
            <person name="Gibbs R."/>
            <person name="Loomis W.F."/>
            <person name="Platzer M."/>
            <person name="Kay R.R."/>
            <person name="Williams J."/>
            <person name="Dear P.H."/>
            <person name="Noegel A.A."/>
            <person name="Barrell B."/>
            <person name="Kuspa A."/>
        </authorList>
    </citation>
    <scope>NUCLEOTIDE SEQUENCE</scope>
    <source>
        <strain evidence="1">AX4</strain>
    </source>
</reference>
<dbReference type="RefSeq" id="XP_645010.1">
    <property type="nucleotide sequence ID" value="XM_639918.1"/>
</dbReference>
<accession>Q86K28</accession>
<dbReference type="RefSeq" id="XP_644403.1">
    <property type="nucleotide sequence ID" value="XM_639311.1"/>
</dbReference>
<dbReference type="KEGG" id="ddi:DDB_G0274089"/>
<dbReference type="KEGG" id="ddi:DDB_G0272793"/>
<dbReference type="EMBL" id="AAFI02000009">
    <property type="protein sequence ID" value="EAL71034.1"/>
    <property type="molecule type" value="Genomic_DNA"/>
</dbReference>
<dbReference type="PaxDb" id="44689-DDB0167943"/>
<dbReference type="EMBL" id="AAFI02000011">
    <property type="protein sequence ID" value="EAL70478.1"/>
    <property type="molecule type" value="Genomic_DNA"/>
</dbReference>
<name>Q556F9_DICDI</name>
<keyword evidence="3" id="KW-1185">Reference proteome</keyword>
<proteinExistence type="predicted"/>
<evidence type="ECO:0000313" key="1">
    <source>
        <dbReference type="EMBL" id="EAL70478.1"/>
    </source>
</evidence>
<accession>Q556F9</accession>